<accession>A0ABQ9WEX1</accession>
<keyword evidence="3" id="KW-1185">Reference proteome</keyword>
<name>A0ABQ9WEX1_SAGOE</name>
<feature type="region of interest" description="Disordered" evidence="1">
    <location>
        <begin position="1"/>
        <end position="51"/>
    </location>
</feature>
<evidence type="ECO:0000313" key="3">
    <source>
        <dbReference type="Proteomes" id="UP001266305"/>
    </source>
</evidence>
<organism evidence="2 3">
    <name type="scientific">Saguinus oedipus</name>
    <name type="common">Cotton-top tamarin</name>
    <name type="synonym">Oedipomidas oedipus</name>
    <dbReference type="NCBI Taxonomy" id="9490"/>
    <lineage>
        <taxon>Eukaryota</taxon>
        <taxon>Metazoa</taxon>
        <taxon>Chordata</taxon>
        <taxon>Craniata</taxon>
        <taxon>Vertebrata</taxon>
        <taxon>Euteleostomi</taxon>
        <taxon>Mammalia</taxon>
        <taxon>Eutheria</taxon>
        <taxon>Euarchontoglires</taxon>
        <taxon>Primates</taxon>
        <taxon>Haplorrhini</taxon>
        <taxon>Platyrrhini</taxon>
        <taxon>Cebidae</taxon>
        <taxon>Callitrichinae</taxon>
        <taxon>Saguinus</taxon>
    </lineage>
</organism>
<dbReference type="Proteomes" id="UP001266305">
    <property type="component" value="Unassembled WGS sequence"/>
</dbReference>
<feature type="non-terminal residue" evidence="2">
    <location>
        <position position="1"/>
    </location>
</feature>
<feature type="non-terminal residue" evidence="2">
    <location>
        <position position="51"/>
    </location>
</feature>
<reference evidence="2 3" key="1">
    <citation type="submission" date="2023-05" db="EMBL/GenBank/DDBJ databases">
        <title>B98-5 Cell Line De Novo Hybrid Assembly: An Optical Mapping Approach.</title>
        <authorList>
            <person name="Kananen K."/>
            <person name="Auerbach J.A."/>
            <person name="Kautto E."/>
            <person name="Blachly J.S."/>
        </authorList>
    </citation>
    <scope>NUCLEOTIDE SEQUENCE [LARGE SCALE GENOMIC DNA]</scope>
    <source>
        <strain evidence="2">B95-8</strain>
        <tissue evidence="2">Cell line</tissue>
    </source>
</reference>
<comment type="caution">
    <text evidence="2">The sequence shown here is derived from an EMBL/GenBank/DDBJ whole genome shotgun (WGS) entry which is preliminary data.</text>
</comment>
<proteinExistence type="predicted"/>
<feature type="compositionally biased region" description="Low complexity" evidence="1">
    <location>
        <begin position="12"/>
        <end position="39"/>
    </location>
</feature>
<evidence type="ECO:0000313" key="2">
    <source>
        <dbReference type="EMBL" id="KAK2120193.1"/>
    </source>
</evidence>
<evidence type="ECO:0000256" key="1">
    <source>
        <dbReference type="SAM" id="MobiDB-lite"/>
    </source>
</evidence>
<protein>
    <submittedName>
        <fullName evidence="2">Uncharacterized protein</fullName>
    </submittedName>
</protein>
<sequence>APPPTPTHDPRASSAPAPTGSGSWAAGPGAAGQAALANSRPAGGAAPINPW</sequence>
<dbReference type="EMBL" id="JASSZA010000001">
    <property type="protein sequence ID" value="KAK2120193.1"/>
    <property type="molecule type" value="Genomic_DNA"/>
</dbReference>
<gene>
    <name evidence="2" type="ORF">P7K49_001579</name>
</gene>